<protein>
    <submittedName>
        <fullName evidence="1">Uncharacterized protein</fullName>
    </submittedName>
</protein>
<gene>
    <name evidence="1" type="ORF">NDU88_004294</name>
</gene>
<organism evidence="1 2">
    <name type="scientific">Pleurodeles waltl</name>
    <name type="common">Iberian ribbed newt</name>
    <dbReference type="NCBI Taxonomy" id="8319"/>
    <lineage>
        <taxon>Eukaryota</taxon>
        <taxon>Metazoa</taxon>
        <taxon>Chordata</taxon>
        <taxon>Craniata</taxon>
        <taxon>Vertebrata</taxon>
        <taxon>Euteleostomi</taxon>
        <taxon>Amphibia</taxon>
        <taxon>Batrachia</taxon>
        <taxon>Caudata</taxon>
        <taxon>Salamandroidea</taxon>
        <taxon>Salamandridae</taxon>
        <taxon>Pleurodelinae</taxon>
        <taxon>Pleurodeles</taxon>
    </lineage>
</organism>
<evidence type="ECO:0000313" key="2">
    <source>
        <dbReference type="Proteomes" id="UP001066276"/>
    </source>
</evidence>
<dbReference type="AlphaFoldDB" id="A0AAV7M8V7"/>
<name>A0AAV7M8V7_PLEWA</name>
<evidence type="ECO:0000313" key="1">
    <source>
        <dbReference type="EMBL" id="KAJ1099190.1"/>
    </source>
</evidence>
<accession>A0AAV7M8V7</accession>
<proteinExistence type="predicted"/>
<keyword evidence="2" id="KW-1185">Reference proteome</keyword>
<comment type="caution">
    <text evidence="1">The sequence shown here is derived from an EMBL/GenBank/DDBJ whole genome shotgun (WGS) entry which is preliminary data.</text>
</comment>
<dbReference type="EMBL" id="JANPWB010000014">
    <property type="protein sequence ID" value="KAJ1099190.1"/>
    <property type="molecule type" value="Genomic_DNA"/>
</dbReference>
<reference evidence="1" key="1">
    <citation type="journal article" date="2022" name="bioRxiv">
        <title>Sequencing and chromosome-scale assembly of the giantPleurodeles waltlgenome.</title>
        <authorList>
            <person name="Brown T."/>
            <person name="Elewa A."/>
            <person name="Iarovenko S."/>
            <person name="Subramanian E."/>
            <person name="Araus A.J."/>
            <person name="Petzold A."/>
            <person name="Susuki M."/>
            <person name="Suzuki K.-i.T."/>
            <person name="Hayashi T."/>
            <person name="Toyoda A."/>
            <person name="Oliveira C."/>
            <person name="Osipova E."/>
            <person name="Leigh N.D."/>
            <person name="Simon A."/>
            <person name="Yun M.H."/>
        </authorList>
    </citation>
    <scope>NUCLEOTIDE SEQUENCE</scope>
    <source>
        <strain evidence="1">20211129_DDA</strain>
        <tissue evidence="1">Liver</tissue>
    </source>
</reference>
<sequence>MEAEPATTTVMREDVQQPSAFQEEQGLAGRCEQWEPGGNKLGKGVGLGVGKRAMPGGLVHQFADCPAEEGKRPLDDEEGCFMWGLAVPACIVRKEERTLVSTACATCLMSAHQLLKHTTHVGQTLANGGPNHTRQRPEEV</sequence>
<dbReference type="Proteomes" id="UP001066276">
    <property type="component" value="Chromosome 10"/>
</dbReference>